<protein>
    <submittedName>
        <fullName evidence="1">Uncharacterized protein</fullName>
    </submittedName>
</protein>
<dbReference type="AlphaFoldDB" id="A0AAN8KUV4"/>
<evidence type="ECO:0000313" key="1">
    <source>
        <dbReference type="EMBL" id="KAK6295321.1"/>
    </source>
</evidence>
<keyword evidence="2" id="KW-1185">Reference proteome</keyword>
<sequence>MEEWAKIPAAVCANLVKTYRKRTSEATKAKDVTLARNTDKEVGRLWKGRRVGIVLPTGSERVCVLGYMQL</sequence>
<accession>A0AAN8KUV4</accession>
<dbReference type="Proteomes" id="UP001356427">
    <property type="component" value="Unassembled WGS sequence"/>
</dbReference>
<proteinExistence type="predicted"/>
<dbReference type="EMBL" id="JAGTTL010000034">
    <property type="protein sequence ID" value="KAK6295321.1"/>
    <property type="molecule type" value="Genomic_DNA"/>
</dbReference>
<name>A0AAN8KUV4_9TELE</name>
<evidence type="ECO:0000313" key="2">
    <source>
        <dbReference type="Proteomes" id="UP001356427"/>
    </source>
</evidence>
<reference evidence="1 2" key="1">
    <citation type="submission" date="2021-04" db="EMBL/GenBank/DDBJ databases">
        <authorList>
            <person name="De Guttry C."/>
            <person name="Zahm M."/>
            <person name="Klopp C."/>
            <person name="Cabau C."/>
            <person name="Louis A."/>
            <person name="Berthelot C."/>
            <person name="Parey E."/>
            <person name="Roest Crollius H."/>
            <person name="Montfort J."/>
            <person name="Robinson-Rechavi M."/>
            <person name="Bucao C."/>
            <person name="Bouchez O."/>
            <person name="Gislard M."/>
            <person name="Lluch J."/>
            <person name="Milhes M."/>
            <person name="Lampietro C."/>
            <person name="Lopez Roques C."/>
            <person name="Donnadieu C."/>
            <person name="Braasch I."/>
            <person name="Desvignes T."/>
            <person name="Postlethwait J."/>
            <person name="Bobe J."/>
            <person name="Wedekind C."/>
            <person name="Guiguen Y."/>
        </authorList>
    </citation>
    <scope>NUCLEOTIDE SEQUENCE [LARGE SCALE GENOMIC DNA]</scope>
    <source>
        <strain evidence="1">Cs_M1</strain>
        <tissue evidence="1">Blood</tissue>
    </source>
</reference>
<comment type="caution">
    <text evidence="1">The sequence shown here is derived from an EMBL/GenBank/DDBJ whole genome shotgun (WGS) entry which is preliminary data.</text>
</comment>
<organism evidence="1 2">
    <name type="scientific">Coregonus suidteri</name>
    <dbReference type="NCBI Taxonomy" id="861788"/>
    <lineage>
        <taxon>Eukaryota</taxon>
        <taxon>Metazoa</taxon>
        <taxon>Chordata</taxon>
        <taxon>Craniata</taxon>
        <taxon>Vertebrata</taxon>
        <taxon>Euteleostomi</taxon>
        <taxon>Actinopterygii</taxon>
        <taxon>Neopterygii</taxon>
        <taxon>Teleostei</taxon>
        <taxon>Protacanthopterygii</taxon>
        <taxon>Salmoniformes</taxon>
        <taxon>Salmonidae</taxon>
        <taxon>Coregoninae</taxon>
        <taxon>Coregonus</taxon>
    </lineage>
</organism>
<gene>
    <name evidence="1" type="ORF">J4Q44_G00345470</name>
</gene>